<gene>
    <name evidence="2" type="ORF">IC230_06860</name>
</gene>
<name>A0A927AZ88_9BACT</name>
<dbReference type="Proteomes" id="UP000653797">
    <property type="component" value="Unassembled WGS sequence"/>
</dbReference>
<reference evidence="2" key="1">
    <citation type="submission" date="2020-09" db="EMBL/GenBank/DDBJ databases">
        <authorList>
            <person name="Kim M.K."/>
        </authorList>
    </citation>
    <scope>NUCLEOTIDE SEQUENCE</scope>
    <source>
        <strain evidence="2">BT704</strain>
    </source>
</reference>
<feature type="transmembrane region" description="Helical" evidence="1">
    <location>
        <begin position="6"/>
        <end position="24"/>
    </location>
</feature>
<keyword evidence="1" id="KW-0812">Transmembrane</keyword>
<accession>A0A927AZ88</accession>
<feature type="transmembrane region" description="Helical" evidence="1">
    <location>
        <begin position="150"/>
        <end position="173"/>
    </location>
</feature>
<evidence type="ECO:0000313" key="2">
    <source>
        <dbReference type="EMBL" id="MBD2752601.1"/>
    </source>
</evidence>
<feature type="transmembrane region" description="Helical" evidence="1">
    <location>
        <begin position="31"/>
        <end position="52"/>
    </location>
</feature>
<evidence type="ECO:0000256" key="1">
    <source>
        <dbReference type="SAM" id="Phobius"/>
    </source>
</evidence>
<dbReference type="RefSeq" id="WP_191038232.1">
    <property type="nucleotide sequence ID" value="NZ_JACXAA010000002.1"/>
</dbReference>
<dbReference type="EMBL" id="JACXAA010000002">
    <property type="protein sequence ID" value="MBD2752601.1"/>
    <property type="molecule type" value="Genomic_DNA"/>
</dbReference>
<keyword evidence="1" id="KW-1133">Transmembrane helix</keyword>
<keyword evidence="1" id="KW-0472">Membrane</keyword>
<keyword evidence="3" id="KW-1185">Reference proteome</keyword>
<evidence type="ECO:0000313" key="3">
    <source>
        <dbReference type="Proteomes" id="UP000653797"/>
    </source>
</evidence>
<sequence length="297" mass="34287">MYFLRPILYLIGIASALFAIYFFYTEIKANHLIITSPIWFLFASIFCFLVSWRLSKKYEVIHIYKRHKANYTNKKELEYWLNNSLDITEKYVGRNNHLRHSWIGLIKNQTQPRINDRSMALIDECINYIKYNGVYKSARNNFLGGFTDEVLVPLLATVFTASIAGAFTIGLAINNDKNAPILQNDHVNKPYNAEQDVITHTDSSFILKDITGVYSIEAADLFSIDFRPNMLGVVKFCQFLHGKGHDGNGLLTKWNKKPFNNKRELGMSILKLEQLSDEAGYKGDLWGVNRRLIKENR</sequence>
<protein>
    <submittedName>
        <fullName evidence="2">Uncharacterized protein</fullName>
    </submittedName>
</protein>
<proteinExistence type="predicted"/>
<organism evidence="2 3">
    <name type="scientific">Spirosoma validum</name>
    <dbReference type="NCBI Taxonomy" id="2771355"/>
    <lineage>
        <taxon>Bacteria</taxon>
        <taxon>Pseudomonadati</taxon>
        <taxon>Bacteroidota</taxon>
        <taxon>Cytophagia</taxon>
        <taxon>Cytophagales</taxon>
        <taxon>Cytophagaceae</taxon>
        <taxon>Spirosoma</taxon>
    </lineage>
</organism>
<comment type="caution">
    <text evidence="2">The sequence shown here is derived from an EMBL/GenBank/DDBJ whole genome shotgun (WGS) entry which is preliminary data.</text>
</comment>
<dbReference type="AlphaFoldDB" id="A0A927AZ88"/>